<evidence type="ECO:0000313" key="6">
    <source>
        <dbReference type="Proteomes" id="UP001180737"/>
    </source>
</evidence>
<evidence type="ECO:0000313" key="5">
    <source>
        <dbReference type="EMBL" id="MDT0574451.1"/>
    </source>
</evidence>
<dbReference type="Pfam" id="PF21089">
    <property type="entry name" value="PKS_DH_N"/>
    <property type="match status" value="1"/>
</dbReference>
<dbReference type="InterPro" id="IPR049551">
    <property type="entry name" value="PKS_DH_C"/>
</dbReference>
<dbReference type="PROSITE" id="PS52019">
    <property type="entry name" value="PKS_MFAS_DH"/>
    <property type="match status" value="1"/>
</dbReference>
<evidence type="ECO:0000259" key="4">
    <source>
        <dbReference type="PROSITE" id="PS52019"/>
    </source>
</evidence>
<gene>
    <name evidence="5" type="ORF">RM704_44555</name>
</gene>
<sequence length="277" mass="28871">MTDAAGLGQSAADHPLVGAVVGLAGGEGVVLTGRLSLKSHPWLADHTVGGTVVFPGTGFVELLVRAGDEVGCGRIEELTQEAPLVVPERGGVQMQVVVEATTGTGERPVAVYARLEDADEDVPWTRHASGLLSPSQTSAGFELAQWPPAGAEALDVEGMYERPESGLVYGPLFQGLTAAWRKGDEVYAEIELPADAAAEAARFGLHPALLDAALHALGFSPSYESEEEDGTVARLPFSWSGVSLFAVGASVLRVCVRHVARDRVSLWVADGVGVPVA</sequence>
<dbReference type="InterPro" id="IPR020807">
    <property type="entry name" value="PKS_DH"/>
</dbReference>
<feature type="region of interest" description="N-terminal hotdog fold" evidence="3">
    <location>
        <begin position="14"/>
        <end position="139"/>
    </location>
</feature>
<dbReference type="SMART" id="SM00826">
    <property type="entry name" value="PKS_DH"/>
    <property type="match status" value="1"/>
</dbReference>
<proteinExistence type="predicted"/>
<dbReference type="InterPro" id="IPR049900">
    <property type="entry name" value="PKS_mFAS_DH"/>
</dbReference>
<dbReference type="InterPro" id="IPR050091">
    <property type="entry name" value="PKS_NRPS_Biosynth_Enz"/>
</dbReference>
<dbReference type="InterPro" id="IPR049552">
    <property type="entry name" value="PKS_DH_N"/>
</dbReference>
<protein>
    <submittedName>
        <fullName evidence="5">Polyketide synthase dehydratase domain-containing protein</fullName>
    </submittedName>
</protein>
<feature type="non-terminal residue" evidence="5">
    <location>
        <position position="277"/>
    </location>
</feature>
<dbReference type="PANTHER" id="PTHR43775:SF51">
    <property type="entry name" value="INACTIVE PHENOLPHTHIOCEROL SYNTHESIS POLYKETIDE SYNTHASE TYPE I PKS1-RELATED"/>
    <property type="match status" value="1"/>
</dbReference>
<feature type="active site" description="Proton acceptor; for dehydratase activity" evidence="3">
    <location>
        <position position="46"/>
    </location>
</feature>
<dbReference type="EMBL" id="JAVRFJ010000099">
    <property type="protein sequence ID" value="MDT0574451.1"/>
    <property type="molecule type" value="Genomic_DNA"/>
</dbReference>
<reference evidence="5" key="1">
    <citation type="submission" date="2024-05" db="EMBL/GenBank/DDBJ databases">
        <title>30 novel species of actinomycetes from the DSMZ collection.</title>
        <authorList>
            <person name="Nouioui I."/>
        </authorList>
    </citation>
    <scope>NUCLEOTIDE SEQUENCE</scope>
    <source>
        <strain evidence="5">DSM 3412</strain>
    </source>
</reference>
<dbReference type="Gene3D" id="3.10.129.110">
    <property type="entry name" value="Polyketide synthase dehydratase"/>
    <property type="match status" value="1"/>
</dbReference>
<evidence type="ECO:0000256" key="2">
    <source>
        <dbReference type="ARBA" id="ARBA00023268"/>
    </source>
</evidence>
<feature type="active site" description="Proton donor; for dehydratase activity" evidence="3">
    <location>
        <position position="211"/>
    </location>
</feature>
<dbReference type="InterPro" id="IPR042104">
    <property type="entry name" value="PKS_dehydratase_sf"/>
</dbReference>
<name>A0ABU2ZCY9_9ACTN</name>
<dbReference type="Proteomes" id="UP001180737">
    <property type="component" value="Unassembled WGS sequence"/>
</dbReference>
<evidence type="ECO:0000256" key="1">
    <source>
        <dbReference type="ARBA" id="ARBA00022679"/>
    </source>
</evidence>
<feature type="region of interest" description="C-terminal hotdog fold" evidence="3">
    <location>
        <begin position="151"/>
        <end position="277"/>
    </location>
</feature>
<keyword evidence="6" id="KW-1185">Reference proteome</keyword>
<keyword evidence="2" id="KW-0511">Multifunctional enzyme</keyword>
<dbReference type="Pfam" id="PF14765">
    <property type="entry name" value="PS-DH"/>
    <property type="match status" value="1"/>
</dbReference>
<accession>A0ABU2ZCY9</accession>
<keyword evidence="1" id="KW-0808">Transferase</keyword>
<feature type="domain" description="PKS/mFAS DH" evidence="4">
    <location>
        <begin position="14"/>
        <end position="277"/>
    </location>
</feature>
<organism evidence="5 6">
    <name type="scientific">Streptomyces gottesmaniae</name>
    <dbReference type="NCBI Taxonomy" id="3075518"/>
    <lineage>
        <taxon>Bacteria</taxon>
        <taxon>Bacillati</taxon>
        <taxon>Actinomycetota</taxon>
        <taxon>Actinomycetes</taxon>
        <taxon>Kitasatosporales</taxon>
        <taxon>Streptomycetaceae</taxon>
        <taxon>Streptomyces</taxon>
    </lineage>
</organism>
<evidence type="ECO:0000256" key="3">
    <source>
        <dbReference type="PROSITE-ProRule" id="PRU01363"/>
    </source>
</evidence>
<comment type="caution">
    <text evidence="5">The sequence shown here is derived from an EMBL/GenBank/DDBJ whole genome shotgun (WGS) entry which is preliminary data.</text>
</comment>
<dbReference type="PANTHER" id="PTHR43775">
    <property type="entry name" value="FATTY ACID SYNTHASE"/>
    <property type="match status" value="1"/>
</dbReference>